<dbReference type="PANTHER" id="PTHR12736:SF7">
    <property type="entry name" value="LANC-LIKE PROTEIN 3"/>
    <property type="match status" value="1"/>
</dbReference>
<evidence type="ECO:0000313" key="1">
    <source>
        <dbReference type="EMBL" id="MCW3483585.1"/>
    </source>
</evidence>
<dbReference type="PANTHER" id="PTHR12736">
    <property type="entry name" value="LANC-LIKE PROTEIN"/>
    <property type="match status" value="1"/>
</dbReference>
<dbReference type="SMART" id="SM01260">
    <property type="entry name" value="LANC_like"/>
    <property type="match status" value="1"/>
</dbReference>
<dbReference type="RefSeq" id="WP_264729070.1">
    <property type="nucleotide sequence ID" value="NZ_JAPDNR010000001.1"/>
</dbReference>
<sequence>MDNKQAAAAVLQQISQVLDDIVTTDTYPGLLGGYTGCALFYAYYYQLTERDEHLEKVHALILKSIEALSAEAMSVAHCNGITGIAWSIQHLIELGFIEEDDIADTFSEIDLIAGRFLTAELAEERLDFLHQGLGIALYLLERLPAEHAATHLTALVQQLEQQAIPLEHGISWRDNFSATSREEKEQPVFNLGLAHGMPAIIALLGRIYEKGIVPERTLPLIEKSVQWLLATRNKEVPAGGALFPVIVDRNNVAINGTQSRLGWCYGDLGIAAVLWQTGVRTGREDYKTEAHLIFKHIVQHRNAENGSINDACLCHGSAGVAHMLLQAFKATGDPLLQQGAEFWLQATLKMNTWEDGLAGYKFLHHPDYVNSHNVLEGIAGIGLALMSFVDDNTVPAWDECLLMS</sequence>
<reference evidence="1 2" key="1">
    <citation type="submission" date="2022-10" db="EMBL/GenBank/DDBJ databases">
        <title>Chitinophaga nivalis PC15 sp. nov., isolated from Pyeongchang county, South Korea.</title>
        <authorList>
            <person name="Trinh H.N."/>
        </authorList>
    </citation>
    <scope>NUCLEOTIDE SEQUENCE [LARGE SCALE GENOMIC DNA]</scope>
    <source>
        <strain evidence="1 2">PC14</strain>
    </source>
</reference>
<dbReference type="PRINTS" id="PR01955">
    <property type="entry name" value="LANCFRANKIA"/>
</dbReference>
<comment type="caution">
    <text evidence="1">The sequence shown here is derived from an EMBL/GenBank/DDBJ whole genome shotgun (WGS) entry which is preliminary data.</text>
</comment>
<dbReference type="Proteomes" id="UP001207742">
    <property type="component" value="Unassembled WGS sequence"/>
</dbReference>
<dbReference type="EMBL" id="JAPDNS010000001">
    <property type="protein sequence ID" value="MCW3483585.1"/>
    <property type="molecule type" value="Genomic_DNA"/>
</dbReference>
<dbReference type="InterPro" id="IPR033889">
    <property type="entry name" value="LanC"/>
</dbReference>
<dbReference type="Gene3D" id="1.50.10.20">
    <property type="match status" value="1"/>
</dbReference>
<dbReference type="SUPFAM" id="SSF158745">
    <property type="entry name" value="LanC-like"/>
    <property type="match status" value="1"/>
</dbReference>
<keyword evidence="2" id="KW-1185">Reference proteome</keyword>
<dbReference type="InterPro" id="IPR007822">
    <property type="entry name" value="LANC-like"/>
</dbReference>
<dbReference type="Pfam" id="PF05147">
    <property type="entry name" value="LANC_like"/>
    <property type="match status" value="1"/>
</dbReference>
<name>A0ABT3IHY8_9BACT</name>
<gene>
    <name evidence="1" type="ORF">OL497_06755</name>
</gene>
<accession>A0ABT3IHY8</accession>
<proteinExistence type="predicted"/>
<dbReference type="CDD" id="cd04793">
    <property type="entry name" value="LanC"/>
    <property type="match status" value="1"/>
</dbReference>
<dbReference type="PRINTS" id="PR01950">
    <property type="entry name" value="LANCSUPER"/>
</dbReference>
<protein>
    <submittedName>
        <fullName evidence="1">Lanthionine synthetase C family protein</fullName>
    </submittedName>
</protein>
<organism evidence="1 2">
    <name type="scientific">Chitinophaga nivalis</name>
    <dbReference type="NCBI Taxonomy" id="2991709"/>
    <lineage>
        <taxon>Bacteria</taxon>
        <taxon>Pseudomonadati</taxon>
        <taxon>Bacteroidota</taxon>
        <taxon>Chitinophagia</taxon>
        <taxon>Chitinophagales</taxon>
        <taxon>Chitinophagaceae</taxon>
        <taxon>Chitinophaga</taxon>
    </lineage>
</organism>
<evidence type="ECO:0000313" key="2">
    <source>
        <dbReference type="Proteomes" id="UP001207742"/>
    </source>
</evidence>